<dbReference type="Proteomes" id="UP000724584">
    <property type="component" value="Unassembled WGS sequence"/>
</dbReference>
<accession>A0ACB7P8Y3</accession>
<name>A0ACB7P8Y3_9PEZI</name>
<dbReference type="EMBL" id="JAGIZQ010000004">
    <property type="protein sequence ID" value="KAH6631296.1"/>
    <property type="molecule type" value="Genomic_DNA"/>
</dbReference>
<organism evidence="1 2">
    <name type="scientific">Chaetomium tenue</name>
    <dbReference type="NCBI Taxonomy" id="1854479"/>
    <lineage>
        <taxon>Eukaryota</taxon>
        <taxon>Fungi</taxon>
        <taxon>Dikarya</taxon>
        <taxon>Ascomycota</taxon>
        <taxon>Pezizomycotina</taxon>
        <taxon>Sordariomycetes</taxon>
        <taxon>Sordariomycetidae</taxon>
        <taxon>Sordariales</taxon>
        <taxon>Chaetomiaceae</taxon>
        <taxon>Chaetomium</taxon>
    </lineage>
</organism>
<sequence length="450" mass="48976">PTPRFDELDVRPFIRAHVELPARKIANAYFKAHQGSSTVALELRNDAYGLRHNTPSMYRDEDQPPGEQQSPEIPSSLAPDRWGVRVTDRKVSTAVLIGEYKAAHKARTQHGLSYGYVASGECLVVLAIKDAANVLYFHFVSSLADIEEDLPTADTVKCTPAAAFTTLTLLALEADIRPQKWIQEALVTLPRWPSSGTRSSSQILGTGGPSSLPPSPQPSPPPRSPPTLPPPSPSGDNDKQGGTSSSRQSPQNRHPTKQTKEEGEERSPCLLGLSSGGALDPRCPNTPRHTRQDRAPYHAISKAELCSLFRSQFAYDLDHGCECLDKYGMFGETGVLFKITLLAYGYTLVAKGVQVEDAHALVAEAAVYSHCSRFQGVYIPVHLGAIELVVPYYTQSLAVVTHMMLMSWAGTSLKSHIPEGIDLDYEIDSTVGELGSAADHGHRFQPSICI</sequence>
<protein>
    <submittedName>
        <fullName evidence="1">Uncharacterized protein</fullName>
    </submittedName>
</protein>
<feature type="non-terminal residue" evidence="1">
    <location>
        <position position="1"/>
    </location>
</feature>
<reference evidence="1 2" key="1">
    <citation type="journal article" date="2021" name="Nat. Commun.">
        <title>Genetic determinants of endophytism in the Arabidopsis root mycobiome.</title>
        <authorList>
            <person name="Mesny F."/>
            <person name="Miyauchi S."/>
            <person name="Thiergart T."/>
            <person name="Pickel B."/>
            <person name="Atanasova L."/>
            <person name="Karlsson M."/>
            <person name="Huettel B."/>
            <person name="Barry K.W."/>
            <person name="Haridas S."/>
            <person name="Chen C."/>
            <person name="Bauer D."/>
            <person name="Andreopoulos W."/>
            <person name="Pangilinan J."/>
            <person name="LaButti K."/>
            <person name="Riley R."/>
            <person name="Lipzen A."/>
            <person name="Clum A."/>
            <person name="Drula E."/>
            <person name="Henrissat B."/>
            <person name="Kohler A."/>
            <person name="Grigoriev I.V."/>
            <person name="Martin F.M."/>
            <person name="Hacquard S."/>
        </authorList>
    </citation>
    <scope>NUCLEOTIDE SEQUENCE [LARGE SCALE GENOMIC DNA]</scope>
    <source>
        <strain evidence="1 2">MPI-SDFR-AT-0079</strain>
    </source>
</reference>
<evidence type="ECO:0000313" key="1">
    <source>
        <dbReference type="EMBL" id="KAH6631296.1"/>
    </source>
</evidence>
<keyword evidence="2" id="KW-1185">Reference proteome</keyword>
<gene>
    <name evidence="1" type="ORF">F5144DRAFT_490140</name>
</gene>
<comment type="caution">
    <text evidence="1">The sequence shown here is derived from an EMBL/GenBank/DDBJ whole genome shotgun (WGS) entry which is preliminary data.</text>
</comment>
<proteinExistence type="predicted"/>
<evidence type="ECO:0000313" key="2">
    <source>
        <dbReference type="Proteomes" id="UP000724584"/>
    </source>
</evidence>